<dbReference type="AlphaFoldDB" id="Q39RE0"/>
<dbReference type="HOGENOM" id="CLU_166635_0_0_7"/>
<dbReference type="STRING" id="269799.Gmet_2969"/>
<name>Q39RE0_GEOMG</name>
<proteinExistence type="predicted"/>
<keyword evidence="2" id="KW-1185">Reference proteome</keyword>
<sequence>MLTTLIAVVTLSNMNAKLLLNERHIISENAFVEMVVWRVPSPLPGSAHGFKYRLALVVDEQCVLRYDNEAGKGDHKHLGEEEMPYSFTSPQDLLDDFWRDVDNRRF</sequence>
<dbReference type="eggNOG" id="ENOG5032Y3P">
    <property type="taxonomic scope" value="Bacteria"/>
</dbReference>
<dbReference type="Proteomes" id="UP000007073">
    <property type="component" value="Chromosome"/>
</dbReference>
<reference evidence="1 2" key="1">
    <citation type="submission" date="2005-10" db="EMBL/GenBank/DDBJ databases">
        <title>Complete sequence of Geobacter metallireducens GS-15.</title>
        <authorList>
            <consortium name="US DOE Joint Genome Institute"/>
            <person name="Copeland A."/>
            <person name="Lucas S."/>
            <person name="Lapidus A."/>
            <person name="Barry K."/>
            <person name="Detter J.C."/>
            <person name="Glavina T."/>
            <person name="Hammon N."/>
            <person name="Israni S."/>
            <person name="Pitluck S."/>
            <person name="Di Bartolo G."/>
            <person name="Chain P."/>
            <person name="Schmutz J."/>
            <person name="Larimer F."/>
            <person name="Land M."/>
            <person name="Kyrpides N."/>
            <person name="Ivanova N."/>
            <person name="Richardson P."/>
        </authorList>
    </citation>
    <scope>NUCLEOTIDE SEQUENCE [LARGE SCALE GENOMIC DNA]</scope>
    <source>
        <strain evidence="2">ATCC 53774 / DSM 7210 / GS-15</strain>
    </source>
</reference>
<reference evidence="1 2" key="2">
    <citation type="journal article" date="2009" name="BMC Microbiol.">
        <title>The genome sequence of Geobacter metallireducens: features of metabolism, physiology and regulation common and dissimilar to Geobacter sulfurreducens.</title>
        <authorList>
            <person name="Aklujkar M."/>
            <person name="Krushkal J."/>
            <person name="DiBartolo G."/>
            <person name="Lapidus A."/>
            <person name="Land M.L."/>
            <person name="Lovley D.R."/>
        </authorList>
    </citation>
    <scope>NUCLEOTIDE SEQUENCE [LARGE SCALE GENOMIC DNA]</scope>
    <source>
        <strain evidence="2">ATCC 53774 / DSM 7210 / GS-15</strain>
    </source>
</reference>
<accession>Q39RE0</accession>
<dbReference type="KEGG" id="gme:Gmet_2969"/>
<protein>
    <submittedName>
        <fullName evidence="1">Uncharacterized protein</fullName>
    </submittedName>
</protein>
<gene>
    <name evidence="1" type="ordered locus">Gmet_2969</name>
</gene>
<dbReference type="Pfam" id="PF20126">
    <property type="entry name" value="TumE"/>
    <property type="match status" value="1"/>
</dbReference>
<dbReference type="EMBL" id="CP000148">
    <property type="protein sequence ID" value="ABB33184.1"/>
    <property type="molecule type" value="Genomic_DNA"/>
</dbReference>
<evidence type="ECO:0000313" key="2">
    <source>
        <dbReference type="Proteomes" id="UP000007073"/>
    </source>
</evidence>
<dbReference type="RefSeq" id="WP_011366130.1">
    <property type="nucleotide sequence ID" value="NC_007517.1"/>
</dbReference>
<evidence type="ECO:0000313" key="1">
    <source>
        <dbReference type="EMBL" id="ABB33184.1"/>
    </source>
</evidence>
<dbReference type="InterPro" id="IPR045397">
    <property type="entry name" value="TumE-like"/>
</dbReference>
<organism evidence="1 2">
    <name type="scientific">Geobacter metallireducens (strain ATCC 53774 / DSM 7210 / GS-15)</name>
    <dbReference type="NCBI Taxonomy" id="269799"/>
    <lineage>
        <taxon>Bacteria</taxon>
        <taxon>Pseudomonadati</taxon>
        <taxon>Thermodesulfobacteriota</taxon>
        <taxon>Desulfuromonadia</taxon>
        <taxon>Geobacterales</taxon>
        <taxon>Geobacteraceae</taxon>
        <taxon>Geobacter</taxon>
    </lineage>
</organism>